<dbReference type="AlphaFoldDB" id="A0A4S2KH62"/>
<sequence>MTICVMLITLSLLEGFLTRRIPEYDLCIENCGDPLLEDPVELHKVFVCSDKCNEDELKRCKGSSKRFTSLVQRKIKNVV</sequence>
<protein>
    <submittedName>
        <fullName evidence="2">Uncharacterized protein</fullName>
    </submittedName>
</protein>
<comment type="caution">
    <text evidence="2">The sequence shown here is derived from an EMBL/GenBank/DDBJ whole genome shotgun (WGS) entry which is preliminary data.</text>
</comment>
<feature type="signal peptide" evidence="1">
    <location>
        <begin position="1"/>
        <end position="18"/>
    </location>
</feature>
<reference evidence="2 3" key="1">
    <citation type="journal article" date="2019" name="BMC Genomics">
        <title>New insights from Opisthorchis felineus genome: update on genomics of the epidemiologically important liver flukes.</title>
        <authorList>
            <person name="Ershov N.I."/>
            <person name="Mordvinov V.A."/>
            <person name="Prokhortchouk E.B."/>
            <person name="Pakharukova M.Y."/>
            <person name="Gunbin K.V."/>
            <person name="Ustyantsev K."/>
            <person name="Genaev M.A."/>
            <person name="Blinov A.G."/>
            <person name="Mazur A."/>
            <person name="Boulygina E."/>
            <person name="Tsygankova S."/>
            <person name="Khrameeva E."/>
            <person name="Chekanov N."/>
            <person name="Fan G."/>
            <person name="Xiao A."/>
            <person name="Zhang H."/>
            <person name="Xu X."/>
            <person name="Yang H."/>
            <person name="Solovyev V."/>
            <person name="Lee S.M."/>
            <person name="Liu X."/>
            <person name="Afonnikov D.A."/>
            <person name="Skryabin K.G."/>
        </authorList>
    </citation>
    <scope>NUCLEOTIDE SEQUENCE [LARGE SCALE GENOMIC DNA]</scope>
    <source>
        <strain evidence="2">AK-0245</strain>
        <tissue evidence="2">Whole organism</tissue>
    </source>
</reference>
<name>A0A4S2KH62_OPIFE</name>
<gene>
    <name evidence="2" type="ORF">CRM22_010943</name>
</gene>
<accession>A0A4S2KH62</accession>
<evidence type="ECO:0000313" key="2">
    <source>
        <dbReference type="EMBL" id="TGZ48812.1"/>
    </source>
</evidence>
<proteinExistence type="predicted"/>
<evidence type="ECO:0000256" key="1">
    <source>
        <dbReference type="SAM" id="SignalP"/>
    </source>
</evidence>
<keyword evidence="1" id="KW-0732">Signal</keyword>
<evidence type="ECO:0000313" key="3">
    <source>
        <dbReference type="Proteomes" id="UP000308267"/>
    </source>
</evidence>
<dbReference type="EMBL" id="SJOL01011346">
    <property type="protein sequence ID" value="TGZ48812.1"/>
    <property type="molecule type" value="Genomic_DNA"/>
</dbReference>
<feature type="chain" id="PRO_5020541764" evidence="1">
    <location>
        <begin position="19"/>
        <end position="79"/>
    </location>
</feature>
<dbReference type="OrthoDB" id="6319282at2759"/>
<dbReference type="Proteomes" id="UP000308267">
    <property type="component" value="Unassembled WGS sequence"/>
</dbReference>
<organism evidence="2 3">
    <name type="scientific">Opisthorchis felineus</name>
    <dbReference type="NCBI Taxonomy" id="147828"/>
    <lineage>
        <taxon>Eukaryota</taxon>
        <taxon>Metazoa</taxon>
        <taxon>Spiralia</taxon>
        <taxon>Lophotrochozoa</taxon>
        <taxon>Platyhelminthes</taxon>
        <taxon>Trematoda</taxon>
        <taxon>Digenea</taxon>
        <taxon>Opisthorchiida</taxon>
        <taxon>Opisthorchiata</taxon>
        <taxon>Opisthorchiidae</taxon>
        <taxon>Opisthorchis</taxon>
    </lineage>
</organism>
<keyword evidence="3" id="KW-1185">Reference proteome</keyword>